<keyword evidence="6" id="KW-1185">Reference proteome</keyword>
<keyword evidence="3" id="KW-0964">Secreted</keyword>
<evidence type="ECO:0000256" key="2">
    <source>
        <dbReference type="ARBA" id="ARBA00008098"/>
    </source>
</evidence>
<protein>
    <submittedName>
        <fullName evidence="7">Uncharacterized protein LOC108567223</fullName>
    </submittedName>
</protein>
<keyword evidence="4 5" id="KW-0732">Signal</keyword>
<name>A0ABM1N898_NICVS</name>
<evidence type="ECO:0000256" key="1">
    <source>
        <dbReference type="ARBA" id="ARBA00004613"/>
    </source>
</evidence>
<dbReference type="PANTHER" id="PTHR11857:SF43">
    <property type="entry name" value="GEO07291P1-RELATED"/>
    <property type="match status" value="1"/>
</dbReference>
<gene>
    <name evidence="7" type="primary">LOC108567223</name>
</gene>
<dbReference type="RefSeq" id="XP_017783048.1">
    <property type="nucleotide sequence ID" value="XM_017927559.1"/>
</dbReference>
<accession>A0ABM1N898</accession>
<dbReference type="Pfam" id="PF01395">
    <property type="entry name" value="PBP_GOBP"/>
    <property type="match status" value="1"/>
</dbReference>
<dbReference type="CDD" id="cd23992">
    <property type="entry name" value="PBP_GOBP"/>
    <property type="match status" value="1"/>
</dbReference>
<dbReference type="InterPro" id="IPR036728">
    <property type="entry name" value="PBP_GOBP_sf"/>
</dbReference>
<dbReference type="Gene3D" id="1.10.238.20">
    <property type="entry name" value="Pheromone/general odorant binding protein domain"/>
    <property type="match status" value="1"/>
</dbReference>
<reference evidence="7" key="1">
    <citation type="submission" date="2025-08" db="UniProtKB">
        <authorList>
            <consortium name="RefSeq"/>
        </authorList>
    </citation>
    <scope>IDENTIFICATION</scope>
    <source>
        <tissue evidence="7">Whole Larva</tissue>
    </source>
</reference>
<evidence type="ECO:0000256" key="4">
    <source>
        <dbReference type="ARBA" id="ARBA00022729"/>
    </source>
</evidence>
<sequence>MKLFIVLCICIAAIQANKLAEKQQENVKTYKTDCQTASGVSGDLVEKTNNGDFSGDVKLKEYFFCLSKKLGFLNEAGDFQMTAINDKITANHGQETAREVVAPCTQKKASSGPETSINMAKCFYEKSKKHITLA</sequence>
<dbReference type="SUPFAM" id="SSF47565">
    <property type="entry name" value="Insect pheromone/odorant-binding proteins"/>
    <property type="match status" value="1"/>
</dbReference>
<evidence type="ECO:0000256" key="5">
    <source>
        <dbReference type="SAM" id="SignalP"/>
    </source>
</evidence>
<comment type="subcellular location">
    <subcellularLocation>
        <location evidence="1">Secreted</location>
    </subcellularLocation>
</comment>
<feature type="signal peptide" evidence="5">
    <location>
        <begin position="1"/>
        <end position="16"/>
    </location>
</feature>
<dbReference type="Proteomes" id="UP000695000">
    <property type="component" value="Unplaced"/>
</dbReference>
<evidence type="ECO:0000313" key="7">
    <source>
        <dbReference type="RefSeq" id="XP_017783048.1"/>
    </source>
</evidence>
<comment type="similarity">
    <text evidence="2">Belongs to the PBP/GOBP family.</text>
</comment>
<dbReference type="SMART" id="SM00708">
    <property type="entry name" value="PhBP"/>
    <property type="match status" value="1"/>
</dbReference>
<dbReference type="PANTHER" id="PTHR11857">
    <property type="entry name" value="ODORANT BINDING PROTEIN-RELATED"/>
    <property type="match status" value="1"/>
</dbReference>
<proteinExistence type="inferred from homology"/>
<organism evidence="6 7">
    <name type="scientific">Nicrophorus vespilloides</name>
    <name type="common">Boreal carrion beetle</name>
    <dbReference type="NCBI Taxonomy" id="110193"/>
    <lineage>
        <taxon>Eukaryota</taxon>
        <taxon>Metazoa</taxon>
        <taxon>Ecdysozoa</taxon>
        <taxon>Arthropoda</taxon>
        <taxon>Hexapoda</taxon>
        <taxon>Insecta</taxon>
        <taxon>Pterygota</taxon>
        <taxon>Neoptera</taxon>
        <taxon>Endopterygota</taxon>
        <taxon>Coleoptera</taxon>
        <taxon>Polyphaga</taxon>
        <taxon>Staphyliniformia</taxon>
        <taxon>Silphidae</taxon>
        <taxon>Nicrophorinae</taxon>
        <taxon>Nicrophorus</taxon>
    </lineage>
</organism>
<dbReference type="InterPro" id="IPR006170">
    <property type="entry name" value="PBP/GOBP"/>
</dbReference>
<evidence type="ECO:0000313" key="6">
    <source>
        <dbReference type="Proteomes" id="UP000695000"/>
    </source>
</evidence>
<feature type="chain" id="PRO_5047276223" evidence="5">
    <location>
        <begin position="17"/>
        <end position="134"/>
    </location>
</feature>
<dbReference type="GeneID" id="108567223"/>
<evidence type="ECO:0000256" key="3">
    <source>
        <dbReference type="ARBA" id="ARBA00022525"/>
    </source>
</evidence>